<dbReference type="Proteomes" id="UP001386955">
    <property type="component" value="Unassembled WGS sequence"/>
</dbReference>
<dbReference type="EMBL" id="JAYMYS010000001">
    <property type="protein sequence ID" value="KAK7410828.1"/>
    <property type="molecule type" value="Genomic_DNA"/>
</dbReference>
<organism evidence="1 2">
    <name type="scientific">Psophocarpus tetragonolobus</name>
    <name type="common">Winged bean</name>
    <name type="synonym">Dolichos tetragonolobus</name>
    <dbReference type="NCBI Taxonomy" id="3891"/>
    <lineage>
        <taxon>Eukaryota</taxon>
        <taxon>Viridiplantae</taxon>
        <taxon>Streptophyta</taxon>
        <taxon>Embryophyta</taxon>
        <taxon>Tracheophyta</taxon>
        <taxon>Spermatophyta</taxon>
        <taxon>Magnoliopsida</taxon>
        <taxon>eudicotyledons</taxon>
        <taxon>Gunneridae</taxon>
        <taxon>Pentapetalae</taxon>
        <taxon>rosids</taxon>
        <taxon>fabids</taxon>
        <taxon>Fabales</taxon>
        <taxon>Fabaceae</taxon>
        <taxon>Papilionoideae</taxon>
        <taxon>50 kb inversion clade</taxon>
        <taxon>NPAAA clade</taxon>
        <taxon>indigoferoid/millettioid clade</taxon>
        <taxon>Phaseoleae</taxon>
        <taxon>Psophocarpus</taxon>
    </lineage>
</organism>
<dbReference type="AlphaFoldDB" id="A0AAN9SZJ4"/>
<sequence length="156" mass="17724">MEDWDIPLLQHFISRSAVIENQSYPPPMEYYAIEKLAWTLNPDGQLAVKSAYNFLVNSIISSSILTGGNFELEMAPLSEISNLDPSTWLKPNILRNKCSISDSIHVHYEMRYWSQKHGNMDIPLLPLVKIVLDAKAGATRVCNTILIRECRRDCCA</sequence>
<comment type="caution">
    <text evidence="1">The sequence shown here is derived from an EMBL/GenBank/DDBJ whole genome shotgun (WGS) entry which is preliminary data.</text>
</comment>
<accession>A0AAN9SZJ4</accession>
<proteinExistence type="predicted"/>
<evidence type="ECO:0000313" key="2">
    <source>
        <dbReference type="Proteomes" id="UP001386955"/>
    </source>
</evidence>
<gene>
    <name evidence="1" type="ORF">VNO78_01964</name>
</gene>
<reference evidence="1 2" key="1">
    <citation type="submission" date="2024-01" db="EMBL/GenBank/DDBJ databases">
        <title>The genomes of 5 underutilized Papilionoideae crops provide insights into root nodulation and disease resistanc.</title>
        <authorList>
            <person name="Jiang F."/>
        </authorList>
    </citation>
    <scope>NUCLEOTIDE SEQUENCE [LARGE SCALE GENOMIC DNA]</scope>
    <source>
        <strain evidence="1">DUOXIRENSHENG_FW03</strain>
        <tissue evidence="1">Leaves</tissue>
    </source>
</reference>
<name>A0AAN9SZJ4_PSOTE</name>
<keyword evidence="2" id="KW-1185">Reference proteome</keyword>
<evidence type="ECO:0000313" key="1">
    <source>
        <dbReference type="EMBL" id="KAK7410828.1"/>
    </source>
</evidence>
<protein>
    <submittedName>
        <fullName evidence="1">Uncharacterized protein</fullName>
    </submittedName>
</protein>